<dbReference type="InterPro" id="IPR013130">
    <property type="entry name" value="Fe3_Rdtase_TM_dom"/>
</dbReference>
<keyword evidence="4 7" id="KW-1133">Transmembrane helix</keyword>
<evidence type="ECO:0000256" key="3">
    <source>
        <dbReference type="ARBA" id="ARBA00022692"/>
    </source>
</evidence>
<name>A0A7W6REG1_9PROT</name>
<keyword evidence="11" id="KW-1185">Reference proteome</keyword>
<keyword evidence="7" id="KW-1003">Cell membrane</keyword>
<dbReference type="GO" id="GO:0030091">
    <property type="term" value="P:protein repair"/>
    <property type="evidence" value="ECO:0007669"/>
    <property type="project" value="UniProtKB-UniRule"/>
</dbReference>
<proteinExistence type="inferred from homology"/>
<evidence type="ECO:0000256" key="8">
    <source>
        <dbReference type="SAM" id="MobiDB-lite"/>
    </source>
</evidence>
<evidence type="ECO:0000256" key="2">
    <source>
        <dbReference type="ARBA" id="ARBA00022448"/>
    </source>
</evidence>
<feature type="transmembrane region" description="Helical" evidence="7">
    <location>
        <begin position="168"/>
        <end position="186"/>
    </location>
</feature>
<keyword evidence="7" id="KW-0249">Electron transport</keyword>
<organism evidence="10 11">
    <name type="scientific">Roseospira visakhapatnamensis</name>
    <dbReference type="NCBI Taxonomy" id="390880"/>
    <lineage>
        <taxon>Bacteria</taxon>
        <taxon>Pseudomonadati</taxon>
        <taxon>Pseudomonadota</taxon>
        <taxon>Alphaproteobacteria</taxon>
        <taxon>Rhodospirillales</taxon>
        <taxon>Rhodospirillaceae</taxon>
        <taxon>Roseospira</taxon>
    </lineage>
</organism>
<dbReference type="Proteomes" id="UP000554286">
    <property type="component" value="Unassembled WGS sequence"/>
</dbReference>
<keyword evidence="7" id="KW-0288">FMN</keyword>
<evidence type="ECO:0000256" key="5">
    <source>
        <dbReference type="ARBA" id="ARBA00023004"/>
    </source>
</evidence>
<protein>
    <recommendedName>
        <fullName evidence="7">Protein-methionine-sulfoxide reductase heme-binding subunit MsrQ</fullName>
    </recommendedName>
    <alternativeName>
        <fullName evidence="7">Flavocytochrome MsrQ</fullName>
    </alternativeName>
</protein>
<evidence type="ECO:0000256" key="4">
    <source>
        <dbReference type="ARBA" id="ARBA00022989"/>
    </source>
</evidence>
<dbReference type="PANTHER" id="PTHR36964">
    <property type="entry name" value="PROTEIN-METHIONINE-SULFOXIDE REDUCTASE HEME-BINDING SUBUNIT MSRQ"/>
    <property type="match status" value="1"/>
</dbReference>
<feature type="transmembrane region" description="Helical" evidence="7">
    <location>
        <begin position="25"/>
        <end position="45"/>
    </location>
</feature>
<comment type="function">
    <text evidence="7">Part of the MsrPQ system that repairs oxidized periplasmic proteins containing methionine sulfoxide residues (Met-O), using respiratory chain electrons. Thus protects these proteins from oxidative-stress damage caused by reactive species of oxygen and chlorine generated by the host defense mechanisms. MsrPQ is essential for the maintenance of envelope integrity under bleach stress, rescuing a wide series of structurally unrelated periplasmic proteins from methionine oxidation. MsrQ provides electrons for reduction to the reductase catalytic subunit MsrP, using the quinone pool of the respiratory chain.</text>
</comment>
<dbReference type="PANTHER" id="PTHR36964:SF1">
    <property type="entry name" value="PROTEIN-METHIONINE-SULFOXIDE REDUCTASE HEME-BINDING SUBUNIT MSRQ"/>
    <property type="match status" value="1"/>
</dbReference>
<feature type="transmembrane region" description="Helical" evidence="7">
    <location>
        <begin position="129"/>
        <end position="147"/>
    </location>
</feature>
<dbReference type="HAMAP" id="MF_01207">
    <property type="entry name" value="MsrQ"/>
    <property type="match status" value="1"/>
</dbReference>
<comment type="similarity">
    <text evidence="7">Belongs to the MsrQ family.</text>
</comment>
<comment type="subunit">
    <text evidence="7">Heterodimer of a catalytic subunit (MsrP) and a heme-binding subunit (MsrQ).</text>
</comment>
<evidence type="ECO:0000256" key="1">
    <source>
        <dbReference type="ARBA" id="ARBA00004141"/>
    </source>
</evidence>
<dbReference type="RefSeq" id="WP_184044835.1">
    <property type="nucleotide sequence ID" value="NZ_JACIGK010000013.1"/>
</dbReference>
<dbReference type="GO" id="GO:0005886">
    <property type="term" value="C:plasma membrane"/>
    <property type="evidence" value="ECO:0007669"/>
    <property type="project" value="UniProtKB-SubCell"/>
</dbReference>
<comment type="caution">
    <text evidence="10">The sequence shown here is derived from an EMBL/GenBank/DDBJ whole genome shotgun (WGS) entry which is preliminary data.</text>
</comment>
<feature type="transmembrane region" description="Helical" evidence="7">
    <location>
        <begin position="95"/>
        <end position="117"/>
    </location>
</feature>
<keyword evidence="7" id="KW-0479">Metal-binding</keyword>
<evidence type="ECO:0000259" key="9">
    <source>
        <dbReference type="Pfam" id="PF01794"/>
    </source>
</evidence>
<keyword evidence="5 7" id="KW-0408">Iron</keyword>
<sequence>MTVAPSASTRPRVRSPSGGRRRDRVWRVGVFLACALPLLTLAAWTVTGDLGVNPIETIVRHLGDWALRLLVLTLALTPLRHLTGSTRWVRHRRMVGLWAFAYAVLHVSAYAVLDVGLHGPTLIDDLTKRPYIMVGMGALLTLIPLAVTSTQGMVRRLGGRAWRRLHRLVYLAGILAATHYLMMVKADITDPMVYIFLLVVLLGARVTRWLTGRPV</sequence>
<dbReference type="GO" id="GO:0009055">
    <property type="term" value="F:electron transfer activity"/>
    <property type="evidence" value="ECO:0007669"/>
    <property type="project" value="UniProtKB-UniRule"/>
</dbReference>
<keyword evidence="6 7" id="KW-0472">Membrane</keyword>
<dbReference type="Pfam" id="PF01794">
    <property type="entry name" value="Ferric_reduct"/>
    <property type="match status" value="1"/>
</dbReference>
<feature type="transmembrane region" description="Helical" evidence="7">
    <location>
        <begin position="65"/>
        <end position="83"/>
    </location>
</feature>
<reference evidence="10 11" key="1">
    <citation type="submission" date="2020-08" db="EMBL/GenBank/DDBJ databases">
        <title>Genome sequencing of Purple Non-Sulfur Bacteria from various extreme environments.</title>
        <authorList>
            <person name="Mayer M."/>
        </authorList>
    </citation>
    <scope>NUCLEOTIDE SEQUENCE [LARGE SCALE GENOMIC DNA]</scope>
    <source>
        <strain evidence="10 11">JA131</strain>
    </source>
</reference>
<dbReference type="GO" id="GO:0020037">
    <property type="term" value="F:heme binding"/>
    <property type="evidence" value="ECO:0007669"/>
    <property type="project" value="UniProtKB-UniRule"/>
</dbReference>
<evidence type="ECO:0000313" key="10">
    <source>
        <dbReference type="EMBL" id="MBB4266428.1"/>
    </source>
</evidence>
<dbReference type="GO" id="GO:0016679">
    <property type="term" value="F:oxidoreductase activity, acting on diphenols and related substances as donors"/>
    <property type="evidence" value="ECO:0007669"/>
    <property type="project" value="TreeGrafter"/>
</dbReference>
<dbReference type="AlphaFoldDB" id="A0A7W6REG1"/>
<keyword evidence="7" id="KW-0285">Flavoprotein</keyword>
<feature type="transmembrane region" description="Helical" evidence="7">
    <location>
        <begin position="192"/>
        <end position="211"/>
    </location>
</feature>
<keyword evidence="2 7" id="KW-0813">Transport</keyword>
<dbReference type="InterPro" id="IPR022837">
    <property type="entry name" value="MsrQ-like"/>
</dbReference>
<accession>A0A7W6REG1</accession>
<evidence type="ECO:0000256" key="7">
    <source>
        <dbReference type="HAMAP-Rule" id="MF_01207"/>
    </source>
</evidence>
<dbReference type="GO" id="GO:0046872">
    <property type="term" value="F:metal ion binding"/>
    <property type="evidence" value="ECO:0007669"/>
    <property type="project" value="UniProtKB-KW"/>
</dbReference>
<evidence type="ECO:0000313" key="11">
    <source>
        <dbReference type="Proteomes" id="UP000554286"/>
    </source>
</evidence>
<feature type="domain" description="Ferric oxidoreductase" evidence="9">
    <location>
        <begin position="62"/>
        <end position="176"/>
    </location>
</feature>
<feature type="region of interest" description="Disordered" evidence="8">
    <location>
        <begin position="1"/>
        <end position="20"/>
    </location>
</feature>
<comment type="cofactor">
    <cofactor evidence="7">
        <name>FMN</name>
        <dbReference type="ChEBI" id="CHEBI:58210"/>
    </cofactor>
    <text evidence="7">Binds 1 FMN per subunit.</text>
</comment>
<dbReference type="EMBL" id="JACIGK010000013">
    <property type="protein sequence ID" value="MBB4266428.1"/>
    <property type="molecule type" value="Genomic_DNA"/>
</dbReference>
<keyword evidence="7" id="KW-0349">Heme</keyword>
<comment type="subcellular location">
    <subcellularLocation>
        <location evidence="7">Cell membrane</location>
        <topology evidence="7">Multi-pass membrane protein</topology>
    </subcellularLocation>
    <subcellularLocation>
        <location evidence="1">Membrane</location>
        <topology evidence="1">Multi-pass membrane protein</topology>
    </subcellularLocation>
</comment>
<evidence type="ECO:0000256" key="6">
    <source>
        <dbReference type="ARBA" id="ARBA00023136"/>
    </source>
</evidence>
<dbReference type="GO" id="GO:0010181">
    <property type="term" value="F:FMN binding"/>
    <property type="evidence" value="ECO:0007669"/>
    <property type="project" value="UniProtKB-UniRule"/>
</dbReference>
<keyword evidence="3 7" id="KW-0812">Transmembrane</keyword>
<gene>
    <name evidence="7" type="primary">msrQ</name>
    <name evidence="10" type="ORF">GGD89_002059</name>
</gene>
<comment type="cofactor">
    <cofactor evidence="7">
        <name>heme b</name>
        <dbReference type="ChEBI" id="CHEBI:60344"/>
    </cofactor>
    <text evidence="7">Binds 1 heme b (iron(II)-protoporphyrin IX) group per subunit.</text>
</comment>